<dbReference type="EMBL" id="JABFTP020000144">
    <property type="protein sequence ID" value="KAL3282242.1"/>
    <property type="molecule type" value="Genomic_DNA"/>
</dbReference>
<organism evidence="2 3">
    <name type="scientific">Cryptolaemus montrouzieri</name>
    <dbReference type="NCBI Taxonomy" id="559131"/>
    <lineage>
        <taxon>Eukaryota</taxon>
        <taxon>Metazoa</taxon>
        <taxon>Ecdysozoa</taxon>
        <taxon>Arthropoda</taxon>
        <taxon>Hexapoda</taxon>
        <taxon>Insecta</taxon>
        <taxon>Pterygota</taxon>
        <taxon>Neoptera</taxon>
        <taxon>Endopterygota</taxon>
        <taxon>Coleoptera</taxon>
        <taxon>Polyphaga</taxon>
        <taxon>Cucujiformia</taxon>
        <taxon>Coccinelloidea</taxon>
        <taxon>Coccinellidae</taxon>
        <taxon>Scymninae</taxon>
        <taxon>Scymnini</taxon>
        <taxon>Cryptolaemus</taxon>
    </lineage>
</organism>
<evidence type="ECO:0000313" key="3">
    <source>
        <dbReference type="Proteomes" id="UP001516400"/>
    </source>
</evidence>
<gene>
    <name evidence="2" type="ORF">HHI36_005436</name>
</gene>
<name>A0ABD2NUL2_9CUCU</name>
<evidence type="ECO:0000313" key="2">
    <source>
        <dbReference type="EMBL" id="KAL3282242.1"/>
    </source>
</evidence>
<sequence>MDFPKIKVEPPEEHVDEKFVSMEEKFGIKRVFNSSLTKLALPKNSSLIDVSNRKSLVEKPPQRQSSYISVLKKRKTPPQEQEGYDRRAHNSQLVPSSSKAFKPSDRLLNLRKELGEDIVPLEREISNDQLIQCLSAKSFTKNEFEFVKSLMNILNEKLSQFADRSEGQKMETSSGQSIE</sequence>
<feature type="region of interest" description="Disordered" evidence="1">
    <location>
        <begin position="70"/>
        <end position="100"/>
    </location>
</feature>
<feature type="compositionally biased region" description="Polar residues" evidence="1">
    <location>
        <begin position="90"/>
        <end position="99"/>
    </location>
</feature>
<protein>
    <submittedName>
        <fullName evidence="2">Uncharacterized protein</fullName>
    </submittedName>
</protein>
<accession>A0ABD2NUL2</accession>
<dbReference type="Proteomes" id="UP001516400">
    <property type="component" value="Unassembled WGS sequence"/>
</dbReference>
<reference evidence="2 3" key="1">
    <citation type="journal article" date="2021" name="BMC Biol.">
        <title>Horizontally acquired antibacterial genes associated with adaptive radiation of ladybird beetles.</title>
        <authorList>
            <person name="Li H.S."/>
            <person name="Tang X.F."/>
            <person name="Huang Y.H."/>
            <person name="Xu Z.Y."/>
            <person name="Chen M.L."/>
            <person name="Du X.Y."/>
            <person name="Qiu B.Y."/>
            <person name="Chen P.T."/>
            <person name="Zhang W."/>
            <person name="Slipinski A."/>
            <person name="Escalona H.E."/>
            <person name="Waterhouse R.M."/>
            <person name="Zwick A."/>
            <person name="Pang H."/>
        </authorList>
    </citation>
    <scope>NUCLEOTIDE SEQUENCE [LARGE SCALE GENOMIC DNA]</scope>
    <source>
        <strain evidence="2">SYSU2018</strain>
    </source>
</reference>
<keyword evidence="3" id="KW-1185">Reference proteome</keyword>
<evidence type="ECO:0000256" key="1">
    <source>
        <dbReference type="SAM" id="MobiDB-lite"/>
    </source>
</evidence>
<dbReference type="AlphaFoldDB" id="A0ABD2NUL2"/>
<proteinExistence type="predicted"/>
<comment type="caution">
    <text evidence="2">The sequence shown here is derived from an EMBL/GenBank/DDBJ whole genome shotgun (WGS) entry which is preliminary data.</text>
</comment>